<evidence type="ECO:0000313" key="1">
    <source>
        <dbReference type="EMBL" id="MBA8807781.1"/>
    </source>
</evidence>
<proteinExistence type="predicted"/>
<evidence type="ECO:0008006" key="3">
    <source>
        <dbReference type="Google" id="ProtNLM"/>
    </source>
</evidence>
<dbReference type="Proteomes" id="UP000540568">
    <property type="component" value="Unassembled WGS sequence"/>
</dbReference>
<protein>
    <recommendedName>
        <fullName evidence="3">Immunity protein 51 of polymorphic toxin system</fullName>
    </recommendedName>
</protein>
<organism evidence="1 2">
    <name type="scientific">Promicromonospora sukumoe</name>
    <dbReference type="NCBI Taxonomy" id="88382"/>
    <lineage>
        <taxon>Bacteria</taxon>
        <taxon>Bacillati</taxon>
        <taxon>Actinomycetota</taxon>
        <taxon>Actinomycetes</taxon>
        <taxon>Micrococcales</taxon>
        <taxon>Promicromonosporaceae</taxon>
        <taxon>Promicromonospora</taxon>
    </lineage>
</organism>
<reference evidence="1 2" key="1">
    <citation type="submission" date="2020-07" db="EMBL/GenBank/DDBJ databases">
        <title>Sequencing the genomes of 1000 actinobacteria strains.</title>
        <authorList>
            <person name="Klenk H.-P."/>
        </authorList>
    </citation>
    <scope>NUCLEOTIDE SEQUENCE [LARGE SCALE GENOMIC DNA]</scope>
    <source>
        <strain evidence="1 2">DSM 44121</strain>
    </source>
</reference>
<gene>
    <name evidence="1" type="ORF">FHX71_001723</name>
</gene>
<comment type="caution">
    <text evidence="1">The sequence shown here is derived from an EMBL/GenBank/DDBJ whole genome shotgun (WGS) entry which is preliminary data.</text>
</comment>
<dbReference type="RefSeq" id="WP_246402382.1">
    <property type="nucleotide sequence ID" value="NZ_BAAATF010000006.1"/>
</dbReference>
<name>A0A7W3J7P0_9MICO</name>
<accession>A0A7W3J7P0</accession>
<dbReference type="Pfam" id="PF15595">
    <property type="entry name" value="Imm51"/>
    <property type="match status" value="1"/>
</dbReference>
<evidence type="ECO:0000313" key="2">
    <source>
        <dbReference type="Proteomes" id="UP000540568"/>
    </source>
</evidence>
<keyword evidence="2" id="KW-1185">Reference proteome</keyword>
<dbReference type="EMBL" id="JACGWV010000001">
    <property type="protein sequence ID" value="MBA8807781.1"/>
    <property type="molecule type" value="Genomic_DNA"/>
</dbReference>
<dbReference type="AlphaFoldDB" id="A0A7W3J7P0"/>
<sequence length="112" mass="12186">MTVPKLLETTPGRFSLLLHAGTTPVDALVEELGHEPNGYFWEGVARRLVATEDPSLENRFNYDPEGDMFCAYGEDQAALEALGELMAGVAMDSSRMRSLVAAADADGFIFDD</sequence>
<dbReference type="InterPro" id="IPR028956">
    <property type="entry name" value="Imm51"/>
</dbReference>